<reference evidence="2 3" key="1">
    <citation type="submission" date="2015-12" db="EMBL/GenBank/DDBJ databases">
        <title>The genome of Folsomia candida.</title>
        <authorList>
            <person name="Faddeeva A."/>
            <person name="Derks M.F."/>
            <person name="Anvar Y."/>
            <person name="Smit S."/>
            <person name="Van Straalen N."/>
            <person name="Roelofs D."/>
        </authorList>
    </citation>
    <scope>NUCLEOTIDE SEQUENCE [LARGE SCALE GENOMIC DNA]</scope>
    <source>
        <strain evidence="2 3">VU population</strain>
        <tissue evidence="2">Whole body</tissue>
    </source>
</reference>
<comment type="caution">
    <text evidence="2">The sequence shown here is derived from an EMBL/GenBank/DDBJ whole genome shotgun (WGS) entry which is preliminary data.</text>
</comment>
<evidence type="ECO:0000313" key="2">
    <source>
        <dbReference type="EMBL" id="OXA49359.1"/>
    </source>
</evidence>
<dbReference type="Proteomes" id="UP000198287">
    <property type="component" value="Unassembled WGS sequence"/>
</dbReference>
<evidence type="ECO:0000313" key="3">
    <source>
        <dbReference type="Proteomes" id="UP000198287"/>
    </source>
</evidence>
<keyword evidence="1" id="KW-0472">Membrane</keyword>
<protein>
    <submittedName>
        <fullName evidence="2">Uncharacterized protein</fullName>
    </submittedName>
</protein>
<keyword evidence="1" id="KW-0812">Transmembrane</keyword>
<sequence length="395" mass="44612">MVTDLSWKAFDNCDLSSSYLWTCPLHWDRRKRILLHNTPSAKLIPWAFVIFGLLFGYLCISSVLLLGLALFGKISLSLIQTLVCVFLTILAGFVGIVELAMLLFMGHATVGYNYCIKLEKELLAVGRPLLPGKLDILGLILNSVVALFSIYPYFSTCFALYSEYDPLIIWRKVLLPPSSQTSFLFEFAFHFLRLLLFFPSTLQICRLFPILVMGSTVGCLLIRSCINAFDRTPLRIGQGHHAISAMLRNYLKLEIVLQLYYQMSSTCASTLMGVGLMLEVVVNFITLKMIHIIPMPLYLVCPSLAILIPAIIHLLLPMAVDIHGKTGKVIEKWRRHAVISLDKKYLTRRLRSTKPLKFSAGLFGFNFYPIVRNTKATYYGAIIYYSTTALLSVKV</sequence>
<evidence type="ECO:0000256" key="1">
    <source>
        <dbReference type="SAM" id="Phobius"/>
    </source>
</evidence>
<organism evidence="2 3">
    <name type="scientific">Folsomia candida</name>
    <name type="common">Springtail</name>
    <dbReference type="NCBI Taxonomy" id="158441"/>
    <lineage>
        <taxon>Eukaryota</taxon>
        <taxon>Metazoa</taxon>
        <taxon>Ecdysozoa</taxon>
        <taxon>Arthropoda</taxon>
        <taxon>Hexapoda</taxon>
        <taxon>Collembola</taxon>
        <taxon>Entomobryomorpha</taxon>
        <taxon>Isotomoidea</taxon>
        <taxon>Isotomidae</taxon>
        <taxon>Proisotominae</taxon>
        <taxon>Folsomia</taxon>
    </lineage>
</organism>
<feature type="transmembrane region" description="Helical" evidence="1">
    <location>
        <begin position="259"/>
        <end position="285"/>
    </location>
</feature>
<keyword evidence="1" id="KW-1133">Transmembrane helix</keyword>
<keyword evidence="3" id="KW-1185">Reference proteome</keyword>
<feature type="transmembrane region" description="Helical" evidence="1">
    <location>
        <begin position="136"/>
        <end position="161"/>
    </location>
</feature>
<feature type="transmembrane region" description="Helical" evidence="1">
    <location>
        <begin position="43"/>
        <end position="70"/>
    </location>
</feature>
<proteinExistence type="predicted"/>
<feature type="transmembrane region" description="Helical" evidence="1">
    <location>
        <begin position="82"/>
        <end position="104"/>
    </location>
</feature>
<feature type="transmembrane region" description="Helical" evidence="1">
    <location>
        <begin position="207"/>
        <end position="226"/>
    </location>
</feature>
<name>A0A226DVV2_FOLCA</name>
<dbReference type="AlphaFoldDB" id="A0A226DVV2"/>
<feature type="transmembrane region" description="Helical" evidence="1">
    <location>
        <begin position="297"/>
        <end position="316"/>
    </location>
</feature>
<accession>A0A226DVV2</accession>
<dbReference type="EMBL" id="LNIX01000010">
    <property type="protein sequence ID" value="OXA49359.1"/>
    <property type="molecule type" value="Genomic_DNA"/>
</dbReference>
<gene>
    <name evidence="2" type="ORF">Fcan01_15641</name>
</gene>